<keyword evidence="4" id="KW-1185">Reference proteome</keyword>
<dbReference type="PANTHER" id="PTHR13420:SF7">
    <property type="entry name" value="UPF0235 PROTEIN C15ORF40"/>
    <property type="match status" value="1"/>
</dbReference>
<comment type="caution">
    <text evidence="3">The sequence shown here is derived from an EMBL/GenBank/DDBJ whole genome shotgun (WGS) entry which is preliminary data.</text>
</comment>
<dbReference type="HAMAP" id="MF_00634">
    <property type="entry name" value="UPF0235"/>
    <property type="match status" value="1"/>
</dbReference>
<accession>A0ABX1QMM3</accession>
<gene>
    <name evidence="3" type="ORF">GV368_08485</name>
</gene>
<dbReference type="SMART" id="SM01152">
    <property type="entry name" value="DUF167"/>
    <property type="match status" value="1"/>
</dbReference>
<dbReference type="NCBIfam" id="TIGR00251">
    <property type="entry name" value="DUF167 family protein"/>
    <property type="match status" value="1"/>
</dbReference>
<dbReference type="Proteomes" id="UP000669605">
    <property type="component" value="Unassembled WGS sequence"/>
</dbReference>
<evidence type="ECO:0000256" key="2">
    <source>
        <dbReference type="HAMAP-Rule" id="MF_00634"/>
    </source>
</evidence>
<protein>
    <recommendedName>
        <fullName evidence="2">UPF0235 protein GV368_08485</fullName>
    </recommendedName>
</protein>
<proteinExistence type="inferred from homology"/>
<organism evidence="3 4">
    <name type="scientific">Tepidiphilus baoligensis</name>
    <dbReference type="NCBI Taxonomy" id="2698687"/>
    <lineage>
        <taxon>Bacteria</taxon>
        <taxon>Pseudomonadati</taxon>
        <taxon>Pseudomonadota</taxon>
        <taxon>Hydrogenophilia</taxon>
        <taxon>Hydrogenophilales</taxon>
        <taxon>Hydrogenophilaceae</taxon>
        <taxon>Tepidiphilus</taxon>
    </lineage>
</organism>
<evidence type="ECO:0000313" key="4">
    <source>
        <dbReference type="Proteomes" id="UP000669605"/>
    </source>
</evidence>
<dbReference type="RefSeq" id="WP_169116215.1">
    <property type="nucleotide sequence ID" value="NZ_JAAAUB010000012.1"/>
</dbReference>
<dbReference type="PANTHER" id="PTHR13420">
    <property type="entry name" value="UPF0235 PROTEIN C15ORF40"/>
    <property type="match status" value="1"/>
</dbReference>
<name>A0ABX1QMM3_9PROT</name>
<reference evidence="3 4" key="1">
    <citation type="journal article" date="2020" name="Curr. Microbiol.">
        <title>Tepidiphilus baoligensis sp. nov., a Novel Bacterium of the Family Hydrogenophilaceae Isolated from an Oil Reservoir.</title>
        <authorList>
            <person name="Zhang X."/>
            <person name="Wang G."/>
            <person name="Ma X."/>
            <person name="Yu J."/>
            <person name="You J."/>
            <person name="Xue Y."/>
            <person name="Ma Y."/>
        </authorList>
    </citation>
    <scope>NUCLEOTIDE SEQUENCE [LARGE SCALE GENOMIC DNA]</scope>
    <source>
        <strain evidence="3 4">B18-69</strain>
    </source>
</reference>
<evidence type="ECO:0000256" key="1">
    <source>
        <dbReference type="ARBA" id="ARBA00010364"/>
    </source>
</evidence>
<dbReference type="Gene3D" id="3.30.1200.10">
    <property type="entry name" value="YggU-like"/>
    <property type="match status" value="1"/>
</dbReference>
<dbReference type="EMBL" id="JAAAUB010000012">
    <property type="protein sequence ID" value="NMH17132.1"/>
    <property type="molecule type" value="Genomic_DNA"/>
</dbReference>
<dbReference type="InterPro" id="IPR003746">
    <property type="entry name" value="DUF167"/>
</dbReference>
<dbReference type="Pfam" id="PF02594">
    <property type="entry name" value="DUF167"/>
    <property type="match status" value="1"/>
</dbReference>
<evidence type="ECO:0000313" key="3">
    <source>
        <dbReference type="EMBL" id="NMH17132.1"/>
    </source>
</evidence>
<dbReference type="SUPFAM" id="SSF69786">
    <property type="entry name" value="YggU-like"/>
    <property type="match status" value="1"/>
</dbReference>
<comment type="similarity">
    <text evidence="1 2">Belongs to the UPF0235 family.</text>
</comment>
<dbReference type="InterPro" id="IPR036591">
    <property type="entry name" value="YggU-like_sf"/>
</dbReference>
<sequence length="105" mass="11147">MSEAPIRLEREALVVRLHVQPGAKRSQWAGCHGGALKLRVAAPAVEGKANEALVRFLAEFCGVPRSAIEILQGEASRTKRVRIATPDPQAVAARLATIASPALSD</sequence>